<evidence type="ECO:0000313" key="1">
    <source>
        <dbReference type="EMBL" id="GBP00866.1"/>
    </source>
</evidence>
<dbReference type="AlphaFoldDB" id="A0A4C1SG53"/>
<protein>
    <submittedName>
        <fullName evidence="1">Uncharacterized protein</fullName>
    </submittedName>
</protein>
<comment type="caution">
    <text evidence="1">The sequence shown here is derived from an EMBL/GenBank/DDBJ whole genome shotgun (WGS) entry which is preliminary data.</text>
</comment>
<gene>
    <name evidence="1" type="ORF">EVAR_73417_1</name>
</gene>
<keyword evidence="2" id="KW-1185">Reference proteome</keyword>
<organism evidence="1 2">
    <name type="scientific">Eumeta variegata</name>
    <name type="common">Bagworm moth</name>
    <name type="synonym">Eumeta japonica</name>
    <dbReference type="NCBI Taxonomy" id="151549"/>
    <lineage>
        <taxon>Eukaryota</taxon>
        <taxon>Metazoa</taxon>
        <taxon>Ecdysozoa</taxon>
        <taxon>Arthropoda</taxon>
        <taxon>Hexapoda</taxon>
        <taxon>Insecta</taxon>
        <taxon>Pterygota</taxon>
        <taxon>Neoptera</taxon>
        <taxon>Endopterygota</taxon>
        <taxon>Lepidoptera</taxon>
        <taxon>Glossata</taxon>
        <taxon>Ditrysia</taxon>
        <taxon>Tineoidea</taxon>
        <taxon>Psychidae</taxon>
        <taxon>Oiketicinae</taxon>
        <taxon>Eumeta</taxon>
    </lineage>
</organism>
<sequence>MQRQIKDYIRKCPKCQKNKSGLLNKEPMVMTDTADTSFDK</sequence>
<accession>A0A4C1SG53</accession>
<proteinExistence type="predicted"/>
<feature type="non-terminal residue" evidence="1">
    <location>
        <position position="40"/>
    </location>
</feature>
<name>A0A4C1SG53_EUMVA</name>
<evidence type="ECO:0000313" key="2">
    <source>
        <dbReference type="Proteomes" id="UP000299102"/>
    </source>
</evidence>
<dbReference type="Proteomes" id="UP000299102">
    <property type="component" value="Unassembled WGS sequence"/>
</dbReference>
<dbReference type="EMBL" id="BGZK01010085">
    <property type="protein sequence ID" value="GBP00866.1"/>
    <property type="molecule type" value="Genomic_DNA"/>
</dbReference>
<dbReference type="OrthoDB" id="413122at2759"/>
<reference evidence="1 2" key="1">
    <citation type="journal article" date="2019" name="Commun. Biol.">
        <title>The bagworm genome reveals a unique fibroin gene that provides high tensile strength.</title>
        <authorList>
            <person name="Kono N."/>
            <person name="Nakamura H."/>
            <person name="Ohtoshi R."/>
            <person name="Tomita M."/>
            <person name="Numata K."/>
            <person name="Arakawa K."/>
        </authorList>
    </citation>
    <scope>NUCLEOTIDE SEQUENCE [LARGE SCALE GENOMIC DNA]</scope>
</reference>